<feature type="domain" description="TFIIS central" evidence="6">
    <location>
        <begin position="192"/>
        <end position="306"/>
    </location>
</feature>
<evidence type="ECO:0000259" key="6">
    <source>
        <dbReference type="PROSITE" id="PS51321"/>
    </source>
</evidence>
<dbReference type="SUPFAM" id="SSF46942">
    <property type="entry name" value="Elongation factor TFIIS domain 2"/>
    <property type="match status" value="1"/>
</dbReference>
<proteinExistence type="predicted"/>
<evidence type="ECO:0000313" key="8">
    <source>
        <dbReference type="Proteomes" id="UP000593562"/>
    </source>
</evidence>
<name>A0A7J7D5P5_TRIWF</name>
<keyword evidence="3" id="KW-0862">Zinc</keyword>
<reference evidence="7 8" key="1">
    <citation type="journal article" date="2020" name="Nat. Commun.">
        <title>Genome of Tripterygium wilfordii and identification of cytochrome P450 involved in triptolide biosynthesis.</title>
        <authorList>
            <person name="Tu L."/>
            <person name="Su P."/>
            <person name="Zhang Z."/>
            <person name="Gao L."/>
            <person name="Wang J."/>
            <person name="Hu T."/>
            <person name="Zhou J."/>
            <person name="Zhang Y."/>
            <person name="Zhao Y."/>
            <person name="Liu Y."/>
            <person name="Song Y."/>
            <person name="Tong Y."/>
            <person name="Lu Y."/>
            <person name="Yang J."/>
            <person name="Xu C."/>
            <person name="Jia M."/>
            <person name="Peters R.J."/>
            <person name="Huang L."/>
            <person name="Gao W."/>
        </authorList>
    </citation>
    <scope>NUCLEOTIDE SEQUENCE [LARGE SCALE GENOMIC DNA]</scope>
    <source>
        <strain evidence="8">cv. XIE 37</strain>
        <tissue evidence="7">Leaf</tissue>
    </source>
</reference>
<feature type="compositionally biased region" description="Basic residues" evidence="5">
    <location>
        <begin position="281"/>
        <end position="297"/>
    </location>
</feature>
<dbReference type="Gene3D" id="1.10.472.30">
    <property type="entry name" value="Transcription elongation factor S-II, central domain"/>
    <property type="match status" value="1"/>
</dbReference>
<dbReference type="InterPro" id="IPR035441">
    <property type="entry name" value="TFIIS/LEDGF_dom_sf"/>
</dbReference>
<evidence type="ECO:0000256" key="1">
    <source>
        <dbReference type="ARBA" id="ARBA00022723"/>
    </source>
</evidence>
<protein>
    <submittedName>
        <fullName evidence="7">Transcription elongation factor A protein 1</fullName>
    </submittedName>
</protein>
<gene>
    <name evidence="7" type="ORF">HS088_TW10G00647</name>
</gene>
<keyword evidence="1" id="KW-0479">Metal-binding</keyword>
<dbReference type="InterPro" id="IPR036575">
    <property type="entry name" value="TFIIS_cen_dom_sf"/>
</dbReference>
<dbReference type="PROSITE" id="PS51321">
    <property type="entry name" value="TFIIS_CENTRAL"/>
    <property type="match status" value="1"/>
</dbReference>
<dbReference type="EMBL" id="JAAARO010000010">
    <property type="protein sequence ID" value="KAF5741643.1"/>
    <property type="molecule type" value="Genomic_DNA"/>
</dbReference>
<evidence type="ECO:0000256" key="3">
    <source>
        <dbReference type="ARBA" id="ARBA00022833"/>
    </source>
</evidence>
<dbReference type="Pfam" id="PF07500">
    <property type="entry name" value="TFIIS_M"/>
    <property type="match status" value="1"/>
</dbReference>
<dbReference type="InterPro" id="IPR003618">
    <property type="entry name" value="TFIIS_cen_dom"/>
</dbReference>
<keyword evidence="4" id="KW-0539">Nucleus</keyword>
<evidence type="ECO:0000313" key="7">
    <source>
        <dbReference type="EMBL" id="KAF5741643.1"/>
    </source>
</evidence>
<dbReference type="PANTHER" id="PTHR11477:SF0">
    <property type="entry name" value="IP08861P-RELATED"/>
    <property type="match status" value="1"/>
</dbReference>
<comment type="caution">
    <text evidence="7">The sequence shown here is derived from an EMBL/GenBank/DDBJ whole genome shotgun (WGS) entry which is preliminary data.</text>
</comment>
<dbReference type="GO" id="GO:0005634">
    <property type="term" value="C:nucleus"/>
    <property type="evidence" value="ECO:0007669"/>
    <property type="project" value="TreeGrafter"/>
</dbReference>
<dbReference type="GO" id="GO:0008270">
    <property type="term" value="F:zinc ion binding"/>
    <property type="evidence" value="ECO:0007669"/>
    <property type="project" value="UniProtKB-KW"/>
</dbReference>
<feature type="region of interest" description="Disordered" evidence="5">
    <location>
        <begin position="277"/>
        <end position="312"/>
    </location>
</feature>
<dbReference type="InParanoid" id="A0A7J7D5P5"/>
<keyword evidence="7" id="KW-0251">Elongation factor</keyword>
<dbReference type="GO" id="GO:0003746">
    <property type="term" value="F:translation elongation factor activity"/>
    <property type="evidence" value="ECO:0007669"/>
    <property type="project" value="UniProtKB-KW"/>
</dbReference>
<feature type="compositionally biased region" description="Acidic residues" evidence="5">
    <location>
        <begin position="303"/>
        <end position="312"/>
    </location>
</feature>
<organism evidence="7 8">
    <name type="scientific">Tripterygium wilfordii</name>
    <name type="common">Thunder God vine</name>
    <dbReference type="NCBI Taxonomy" id="458696"/>
    <lineage>
        <taxon>Eukaryota</taxon>
        <taxon>Viridiplantae</taxon>
        <taxon>Streptophyta</taxon>
        <taxon>Embryophyta</taxon>
        <taxon>Tracheophyta</taxon>
        <taxon>Spermatophyta</taxon>
        <taxon>Magnoliopsida</taxon>
        <taxon>eudicotyledons</taxon>
        <taxon>Gunneridae</taxon>
        <taxon>Pentapetalae</taxon>
        <taxon>rosids</taxon>
        <taxon>fabids</taxon>
        <taxon>Celastrales</taxon>
        <taxon>Celastraceae</taxon>
        <taxon>Tripterygium</taxon>
    </lineage>
</organism>
<dbReference type="SUPFAM" id="SSF47676">
    <property type="entry name" value="Conserved domain common to transcription factors TFIIS, elongin A, CRSP70"/>
    <property type="match status" value="1"/>
</dbReference>
<dbReference type="PANTHER" id="PTHR11477">
    <property type="entry name" value="TRANSCRIPTION FACTOR S-II ZINC FINGER DOMAIN-CONTAINING PROTEIN"/>
    <property type="match status" value="1"/>
</dbReference>
<accession>A0A7J7D5P5</accession>
<dbReference type="GO" id="GO:0006351">
    <property type="term" value="P:DNA-templated transcription"/>
    <property type="evidence" value="ECO:0007669"/>
    <property type="project" value="InterPro"/>
</dbReference>
<evidence type="ECO:0000256" key="2">
    <source>
        <dbReference type="ARBA" id="ARBA00022771"/>
    </source>
</evidence>
<evidence type="ECO:0000256" key="5">
    <source>
        <dbReference type="SAM" id="MobiDB-lite"/>
    </source>
</evidence>
<keyword evidence="8" id="KW-1185">Reference proteome</keyword>
<dbReference type="Proteomes" id="UP000593562">
    <property type="component" value="Unassembled WGS sequence"/>
</dbReference>
<sequence>MGARVTKVYTRKQDKLQYPKQANASAAKSNHTRIRSLSLCFIKRTALTEMEIEFLGLIDVTRKAAVAASALNRVSPCGPEVFRCLDALKRLEDFLATPNLVETTLLPKMLFPLTKHPILKIRNAAVALIQKSKNRRCSDYQDSKQSKKIVRGNDDTRETKTVVRGSLVIRLKLPRKPTEPNPCNIDISGDKVREVVLDSLSKAVAEAGGESEIDPTVLATKIESMMFKAMGSFNGPNKLMYRSILFNLKDPKNPDLRRKVLRGKVTPEEVVSMTAEEMVSHQRRRENKQIRKNALSKKHIEVEDPEPQEMDF</sequence>
<keyword evidence="2" id="KW-0863">Zinc-finger</keyword>
<evidence type="ECO:0000256" key="4">
    <source>
        <dbReference type="ARBA" id="ARBA00023242"/>
    </source>
</evidence>
<dbReference type="SMART" id="SM00510">
    <property type="entry name" value="TFS2M"/>
    <property type="match status" value="1"/>
</dbReference>
<dbReference type="AlphaFoldDB" id="A0A7J7D5P5"/>
<keyword evidence="7" id="KW-0648">Protein biosynthesis</keyword>